<name>A0ABS8RQZ9_DATST</name>
<evidence type="ECO:0000313" key="1">
    <source>
        <dbReference type="EMBL" id="MCD7449177.1"/>
    </source>
</evidence>
<protein>
    <recommendedName>
        <fullName evidence="3">Secreted protein</fullName>
    </recommendedName>
</protein>
<comment type="caution">
    <text evidence="1">The sequence shown here is derived from an EMBL/GenBank/DDBJ whole genome shotgun (WGS) entry which is preliminary data.</text>
</comment>
<evidence type="ECO:0008006" key="3">
    <source>
        <dbReference type="Google" id="ProtNLM"/>
    </source>
</evidence>
<evidence type="ECO:0000313" key="2">
    <source>
        <dbReference type="Proteomes" id="UP000823775"/>
    </source>
</evidence>
<organism evidence="1 2">
    <name type="scientific">Datura stramonium</name>
    <name type="common">Jimsonweed</name>
    <name type="synonym">Common thornapple</name>
    <dbReference type="NCBI Taxonomy" id="4076"/>
    <lineage>
        <taxon>Eukaryota</taxon>
        <taxon>Viridiplantae</taxon>
        <taxon>Streptophyta</taxon>
        <taxon>Embryophyta</taxon>
        <taxon>Tracheophyta</taxon>
        <taxon>Spermatophyta</taxon>
        <taxon>Magnoliopsida</taxon>
        <taxon>eudicotyledons</taxon>
        <taxon>Gunneridae</taxon>
        <taxon>Pentapetalae</taxon>
        <taxon>asterids</taxon>
        <taxon>lamiids</taxon>
        <taxon>Solanales</taxon>
        <taxon>Solanaceae</taxon>
        <taxon>Solanoideae</taxon>
        <taxon>Datureae</taxon>
        <taxon>Datura</taxon>
    </lineage>
</organism>
<keyword evidence="2" id="KW-1185">Reference proteome</keyword>
<sequence>MFTGGMNIIVCVLLSEFRCSKVFLTTEETLLREVDRHSWSAAAEKWPLQRTTARQNPITPCWKIFNYVKGKKLVSKSSLLLLHLRSSRSSTWAWDNEGNALCTPSTLKGLKGSSYPSIQSLTSRHTYACRQSIVRTDFFFRGKAPPERPGVRTAVANDPLP</sequence>
<dbReference type="Proteomes" id="UP000823775">
    <property type="component" value="Unassembled WGS sequence"/>
</dbReference>
<reference evidence="1 2" key="1">
    <citation type="journal article" date="2021" name="BMC Genomics">
        <title>Datura genome reveals duplications of psychoactive alkaloid biosynthetic genes and high mutation rate following tissue culture.</title>
        <authorList>
            <person name="Rajewski A."/>
            <person name="Carter-House D."/>
            <person name="Stajich J."/>
            <person name="Litt A."/>
        </authorList>
    </citation>
    <scope>NUCLEOTIDE SEQUENCE [LARGE SCALE GENOMIC DNA]</scope>
    <source>
        <strain evidence="1">AR-01</strain>
    </source>
</reference>
<gene>
    <name evidence="1" type="ORF">HAX54_049923</name>
</gene>
<accession>A0ABS8RQZ9</accession>
<proteinExistence type="predicted"/>
<dbReference type="EMBL" id="JACEIK010000086">
    <property type="protein sequence ID" value="MCD7449177.1"/>
    <property type="molecule type" value="Genomic_DNA"/>
</dbReference>